<dbReference type="Proteomes" id="UP000324575">
    <property type="component" value="Unassembled WGS sequence"/>
</dbReference>
<name>A0A5M8NYT2_9BACT</name>
<dbReference type="GO" id="GO:0003677">
    <property type="term" value="F:DNA binding"/>
    <property type="evidence" value="ECO:0007669"/>
    <property type="project" value="InterPro"/>
</dbReference>
<comment type="caution">
    <text evidence="2">The sequence shown here is derived from an EMBL/GenBank/DDBJ whole genome shotgun (WGS) entry which is preliminary data.</text>
</comment>
<dbReference type="InterPro" id="IPR009061">
    <property type="entry name" value="DNA-bd_dom_put_sf"/>
</dbReference>
<organism evidence="2 3">
    <name type="scientific">Candidatus Ordinivivax streblomastigis</name>
    <dbReference type="NCBI Taxonomy" id="2540710"/>
    <lineage>
        <taxon>Bacteria</taxon>
        <taxon>Pseudomonadati</taxon>
        <taxon>Bacteroidota</taxon>
        <taxon>Bacteroidia</taxon>
        <taxon>Bacteroidales</taxon>
        <taxon>Candidatus Ordinivivax</taxon>
    </lineage>
</organism>
<dbReference type="AlphaFoldDB" id="A0A5M8NYT2"/>
<dbReference type="PANTHER" id="PTHR34585:SF22">
    <property type="entry name" value="HELIX-TURN-HELIX DOMAIN-CONTAINING PROTEIN"/>
    <property type="match status" value="1"/>
</dbReference>
<accession>A0A5M8NYT2</accession>
<evidence type="ECO:0000313" key="3">
    <source>
        <dbReference type="Proteomes" id="UP000324575"/>
    </source>
</evidence>
<sequence length="98" mass="11653">MEDNFVTKDNERVKSFFKTLDRMLDKIESSLTNSKPTLNGERFLTDKEVYQRLRISRSTLQDWRYSGQIPYIQIGGKILFRESDIQAMLDKNLKKAFR</sequence>
<reference evidence="2 3" key="1">
    <citation type="submission" date="2019-03" db="EMBL/GenBank/DDBJ databases">
        <title>Single cell metagenomics reveals metabolic interactions within the superorganism composed of flagellate Streblomastix strix and complex community of Bacteroidetes bacteria on its surface.</title>
        <authorList>
            <person name="Treitli S.C."/>
            <person name="Kolisko M."/>
            <person name="Husnik F."/>
            <person name="Keeling P."/>
            <person name="Hampl V."/>
        </authorList>
    </citation>
    <scope>NUCLEOTIDE SEQUENCE [LARGE SCALE GENOMIC DNA]</scope>
    <source>
        <strain evidence="2">St1</strain>
    </source>
</reference>
<dbReference type="InterPro" id="IPR041657">
    <property type="entry name" value="HTH_17"/>
</dbReference>
<dbReference type="InterPro" id="IPR010093">
    <property type="entry name" value="SinI_DNA-bd"/>
</dbReference>
<evidence type="ECO:0000313" key="2">
    <source>
        <dbReference type="EMBL" id="KAA6301305.1"/>
    </source>
</evidence>
<protein>
    <recommendedName>
        <fullName evidence="1">Helix-turn-helix domain-containing protein</fullName>
    </recommendedName>
</protein>
<evidence type="ECO:0000259" key="1">
    <source>
        <dbReference type="Pfam" id="PF12728"/>
    </source>
</evidence>
<dbReference type="NCBIfam" id="TIGR01764">
    <property type="entry name" value="excise"/>
    <property type="match status" value="1"/>
</dbReference>
<gene>
    <name evidence="2" type="ORF">EZS26_002502</name>
</gene>
<dbReference type="PANTHER" id="PTHR34585">
    <property type="match status" value="1"/>
</dbReference>
<dbReference type="SUPFAM" id="SSF46955">
    <property type="entry name" value="Putative DNA-binding domain"/>
    <property type="match status" value="1"/>
</dbReference>
<dbReference type="EMBL" id="SNRX01000021">
    <property type="protein sequence ID" value="KAA6301305.1"/>
    <property type="molecule type" value="Genomic_DNA"/>
</dbReference>
<feature type="domain" description="Helix-turn-helix" evidence="1">
    <location>
        <begin position="43"/>
        <end position="92"/>
    </location>
</feature>
<dbReference type="Pfam" id="PF12728">
    <property type="entry name" value="HTH_17"/>
    <property type="match status" value="1"/>
</dbReference>
<proteinExistence type="predicted"/>